<name>A0AAX4JCV6_9MICR</name>
<keyword evidence="2" id="KW-1185">Reference proteome</keyword>
<evidence type="ECO:0000313" key="2">
    <source>
        <dbReference type="Proteomes" id="UP001334084"/>
    </source>
</evidence>
<sequence>MNVMYLVTLYITIINTSRYKSIGKENINIIVDKRTKIKIIRTKRFLKRYKKEKKEFAKISDAEIKSCSENISR</sequence>
<dbReference type="RefSeq" id="XP_065329935.1">
    <property type="nucleotide sequence ID" value="XM_065473863.1"/>
</dbReference>
<accession>A0AAX4JCV6</accession>
<gene>
    <name evidence="1" type="ORF">VNE69_06110</name>
</gene>
<proteinExistence type="predicted"/>
<dbReference type="Proteomes" id="UP001334084">
    <property type="component" value="Chromosome 6"/>
</dbReference>
<dbReference type="KEGG" id="vnx:VNE69_06110"/>
<evidence type="ECO:0000313" key="1">
    <source>
        <dbReference type="EMBL" id="WUR03790.1"/>
    </source>
</evidence>
<dbReference type="EMBL" id="CP142731">
    <property type="protein sequence ID" value="WUR03790.1"/>
    <property type="molecule type" value="Genomic_DNA"/>
</dbReference>
<protein>
    <submittedName>
        <fullName evidence="1">Uncharacterized protein</fullName>
    </submittedName>
</protein>
<reference evidence="1" key="1">
    <citation type="journal article" date="2024" name="BMC Genomics">
        <title>Functional annotation of a divergent genome using sequence and structure-based similarity.</title>
        <authorList>
            <person name="Svedberg D."/>
            <person name="Winiger R.R."/>
            <person name="Berg A."/>
            <person name="Sharma H."/>
            <person name="Tellgren-Roth C."/>
            <person name="Debrunner-Vossbrinck B.A."/>
            <person name="Vossbrinck C.R."/>
            <person name="Barandun J."/>
        </authorList>
    </citation>
    <scope>NUCLEOTIDE SEQUENCE</scope>
    <source>
        <strain evidence="1">Illinois isolate</strain>
    </source>
</reference>
<dbReference type="AlphaFoldDB" id="A0AAX4JCV6"/>
<organism evidence="1 2">
    <name type="scientific">Vairimorpha necatrix</name>
    <dbReference type="NCBI Taxonomy" id="6039"/>
    <lineage>
        <taxon>Eukaryota</taxon>
        <taxon>Fungi</taxon>
        <taxon>Fungi incertae sedis</taxon>
        <taxon>Microsporidia</taxon>
        <taxon>Nosematidae</taxon>
        <taxon>Vairimorpha</taxon>
    </lineage>
</organism>
<dbReference type="GeneID" id="90541607"/>